<protein>
    <recommendedName>
        <fullName evidence="4">Energy transducer TonB</fullName>
    </recommendedName>
</protein>
<evidence type="ECO:0008006" key="4">
    <source>
        <dbReference type="Google" id="ProtNLM"/>
    </source>
</evidence>
<dbReference type="Proteomes" id="UP001524569">
    <property type="component" value="Unassembled WGS sequence"/>
</dbReference>
<evidence type="ECO:0000313" key="3">
    <source>
        <dbReference type="Proteomes" id="UP001524569"/>
    </source>
</evidence>
<accession>A0ABT1UET7</accession>
<evidence type="ECO:0000313" key="2">
    <source>
        <dbReference type="EMBL" id="MCQ8180744.1"/>
    </source>
</evidence>
<sequence length="77" mass="8503">MNDASPDRPLLPKTSALRWEIGAALGIKLLLLVGLWFLIFRWQHRPAGKPDIAAHLALPAAAQPFSSQPVKESDHVR</sequence>
<keyword evidence="1" id="KW-0812">Transmembrane</keyword>
<organism evidence="2 3">
    <name type="scientific">Methylomonas aurea</name>
    <dbReference type="NCBI Taxonomy" id="2952224"/>
    <lineage>
        <taxon>Bacteria</taxon>
        <taxon>Pseudomonadati</taxon>
        <taxon>Pseudomonadota</taxon>
        <taxon>Gammaproteobacteria</taxon>
        <taxon>Methylococcales</taxon>
        <taxon>Methylococcaceae</taxon>
        <taxon>Methylomonas</taxon>
    </lineage>
</organism>
<keyword evidence="3" id="KW-1185">Reference proteome</keyword>
<gene>
    <name evidence="2" type="ORF">NP603_06470</name>
</gene>
<dbReference type="RefSeq" id="WP_256610103.1">
    <property type="nucleotide sequence ID" value="NZ_JANIBM010000005.1"/>
</dbReference>
<dbReference type="NCBIfam" id="NF045611">
    <property type="entry name" value="small_CydP"/>
    <property type="match status" value="1"/>
</dbReference>
<reference evidence="2 3" key="1">
    <citation type="submission" date="2022-07" db="EMBL/GenBank/DDBJ databases">
        <title>Methylomonas rivi sp. nov., Methylomonas rosea sp. nov., Methylomonas aureus sp. nov. and Methylomonas subterranea sp. nov., four novel methanotrophs isolated from a freshwater creek and the deep terrestrial subsurface.</title>
        <authorList>
            <person name="Abin C."/>
            <person name="Sankaranarayanan K."/>
            <person name="Garner C."/>
            <person name="Sindelar R."/>
            <person name="Kotary K."/>
            <person name="Garner R."/>
            <person name="Barclay S."/>
            <person name="Lawson P."/>
            <person name="Krumholz L."/>
        </authorList>
    </citation>
    <scope>NUCLEOTIDE SEQUENCE [LARGE SCALE GENOMIC DNA]</scope>
    <source>
        <strain evidence="2 3">SURF-1</strain>
    </source>
</reference>
<proteinExistence type="predicted"/>
<dbReference type="EMBL" id="JANIBM010000005">
    <property type="protein sequence ID" value="MCQ8180744.1"/>
    <property type="molecule type" value="Genomic_DNA"/>
</dbReference>
<keyword evidence="1" id="KW-0472">Membrane</keyword>
<keyword evidence="1" id="KW-1133">Transmembrane helix</keyword>
<evidence type="ECO:0000256" key="1">
    <source>
        <dbReference type="SAM" id="Phobius"/>
    </source>
</evidence>
<dbReference type="InterPro" id="IPR054636">
    <property type="entry name" value="CydP"/>
</dbReference>
<name>A0ABT1UET7_9GAMM</name>
<feature type="transmembrane region" description="Helical" evidence="1">
    <location>
        <begin position="20"/>
        <end position="40"/>
    </location>
</feature>
<comment type="caution">
    <text evidence="2">The sequence shown here is derived from an EMBL/GenBank/DDBJ whole genome shotgun (WGS) entry which is preliminary data.</text>
</comment>